<dbReference type="Proteomes" id="UP000317227">
    <property type="component" value="Segment"/>
</dbReference>
<dbReference type="EMBL" id="LR596615">
    <property type="protein sequence ID" value="VUE36127.1"/>
    <property type="molecule type" value="Genomic_DNA"/>
</dbReference>
<dbReference type="KEGG" id="vg:40100499"/>
<proteinExistence type="predicted"/>
<name>A0A2C9CYE8_9CAUD</name>
<reference evidence="2 4" key="3">
    <citation type="submission" date="2019-06" db="EMBL/GenBank/DDBJ databases">
        <authorList>
            <person name="Bower L."/>
            <person name="Leinonen R."/>
        </authorList>
    </citation>
    <scope>NUCLEOTIDE SEQUENCE [LARGE SCALE GENOMIC DNA]</scope>
</reference>
<dbReference type="EMBL" id="LT960551">
    <property type="protein sequence ID" value="SOK58358.1"/>
    <property type="molecule type" value="Genomic_DNA"/>
</dbReference>
<organism evidence="1 3">
    <name type="scientific">Yersinia phage fHe-Yen9-04</name>
    <dbReference type="NCBI Taxonomy" id="2052742"/>
    <lineage>
        <taxon>Viruses</taxon>
        <taxon>Duplodnaviria</taxon>
        <taxon>Heunggongvirae</taxon>
        <taxon>Uroviricota</taxon>
        <taxon>Caudoviricetes</taxon>
        <taxon>Eneladusvirus</taxon>
        <taxon>Eneladusvirus Yen904</taxon>
    </lineage>
</organism>
<sequence length="144" mass="16005">MFHNFAEIQTAQLNGLGMNNVSRSIFPQFKSLNNLSQDTSRGSNIIQAVEFGNKVYGFSVINNLSDIKTISIRQNYKYDGMFIAELKTGNVYSVTNNNFIMGSITRKTAKSGVNALNTIINTDSLLKVNLNLYPAVSDKLLEEI</sequence>
<evidence type="ECO:0000313" key="3">
    <source>
        <dbReference type="Proteomes" id="UP000240931"/>
    </source>
</evidence>
<keyword evidence="3" id="KW-1185">Reference proteome</keyword>
<reference evidence="1" key="1">
    <citation type="submission" date="2017-10" db="EMBL/GenBank/DDBJ databases">
        <authorList>
            <person name="Banno H."/>
            <person name="Chua N.-H."/>
        </authorList>
    </citation>
    <scope>NUCLEOTIDE SEQUENCE [LARGE SCALE GENOMIC DNA]</scope>
</reference>
<reference evidence="3" key="2">
    <citation type="submission" date="2017-10" db="EMBL/GenBank/DDBJ databases">
        <authorList>
            <person name="Skurnik M."/>
        </authorList>
    </citation>
    <scope>NUCLEOTIDE SEQUENCE [LARGE SCALE GENOMIC DNA]</scope>
</reference>
<evidence type="ECO:0000313" key="4">
    <source>
        <dbReference type="Proteomes" id="UP000317227"/>
    </source>
</evidence>
<dbReference type="RefSeq" id="YP_009623691.1">
    <property type="nucleotide sequence ID" value="NC_042116.1"/>
</dbReference>
<protein>
    <submittedName>
        <fullName evidence="1">Uncharacterized protein</fullName>
    </submittedName>
</protein>
<dbReference type="GeneID" id="40100499"/>
<gene>
    <name evidence="1" type="primary">g081</name>
</gene>
<dbReference type="Proteomes" id="UP000240931">
    <property type="component" value="Segment"/>
</dbReference>
<evidence type="ECO:0000313" key="1">
    <source>
        <dbReference type="EMBL" id="SOK58358.1"/>
    </source>
</evidence>
<accession>A0A2C9CYE8</accession>
<evidence type="ECO:0000313" key="2">
    <source>
        <dbReference type="EMBL" id="VUE36127.1"/>
    </source>
</evidence>